<gene>
    <name evidence="3" type="ORF">JXQ802_LOCUS49682</name>
    <name evidence="2" type="ORF">PYM288_LOCUS33567</name>
</gene>
<accession>A0A815J6L2</accession>
<evidence type="ECO:0000313" key="3">
    <source>
        <dbReference type="EMBL" id="CAF1613467.1"/>
    </source>
</evidence>
<evidence type="ECO:0000256" key="1">
    <source>
        <dbReference type="SAM" id="Phobius"/>
    </source>
</evidence>
<name>A0A815J6L2_9BILA</name>
<dbReference type="Proteomes" id="UP000663854">
    <property type="component" value="Unassembled WGS sequence"/>
</dbReference>
<evidence type="ECO:0000313" key="4">
    <source>
        <dbReference type="Proteomes" id="UP000663854"/>
    </source>
</evidence>
<dbReference type="AlphaFoldDB" id="A0A815J6L2"/>
<dbReference type="Proteomes" id="UP000663870">
    <property type="component" value="Unassembled WGS sequence"/>
</dbReference>
<comment type="caution">
    <text evidence="2">The sequence shown here is derived from an EMBL/GenBank/DDBJ whole genome shotgun (WGS) entry which is preliminary data.</text>
</comment>
<evidence type="ECO:0000313" key="5">
    <source>
        <dbReference type="Proteomes" id="UP000663870"/>
    </source>
</evidence>
<keyword evidence="5" id="KW-1185">Reference proteome</keyword>
<proteinExistence type="predicted"/>
<sequence>MINEKTLTLILMLMFSLIININELNILIAKKHLFRNRVPCGCGDGTVNFVARTNIEYIHDIEIREEGGTSDIIGSIRAGLVFQLKESYTYEPSTGVWHYQHKYAKNQLSNYYSLKQINYENRHMKPNNSEFNKQNTTFSSIKGYFYTK</sequence>
<dbReference type="EMBL" id="CAJNOH010004620">
    <property type="protein sequence ID" value="CAF1375190.1"/>
    <property type="molecule type" value="Genomic_DNA"/>
</dbReference>
<keyword evidence="1" id="KW-0812">Transmembrane</keyword>
<dbReference type="InterPro" id="IPR015421">
    <property type="entry name" value="PyrdxlP-dep_Trfase_major"/>
</dbReference>
<dbReference type="PANTHER" id="PTHR43686:SF1">
    <property type="entry name" value="AMINOTRAN_5 DOMAIN-CONTAINING PROTEIN"/>
    <property type="match status" value="1"/>
</dbReference>
<keyword evidence="1" id="KW-1133">Transmembrane helix</keyword>
<reference evidence="2" key="1">
    <citation type="submission" date="2021-02" db="EMBL/GenBank/DDBJ databases">
        <authorList>
            <person name="Nowell W R."/>
        </authorList>
    </citation>
    <scope>NUCLEOTIDE SEQUENCE</scope>
</reference>
<keyword evidence="1" id="KW-0472">Membrane</keyword>
<protein>
    <submittedName>
        <fullName evidence="2">Uncharacterized protein</fullName>
    </submittedName>
</protein>
<feature type="transmembrane region" description="Helical" evidence="1">
    <location>
        <begin position="6"/>
        <end position="28"/>
    </location>
</feature>
<dbReference type="EMBL" id="CAJNOL010006063">
    <property type="protein sequence ID" value="CAF1613467.1"/>
    <property type="molecule type" value="Genomic_DNA"/>
</dbReference>
<evidence type="ECO:0000313" key="2">
    <source>
        <dbReference type="EMBL" id="CAF1375190.1"/>
    </source>
</evidence>
<dbReference type="PANTHER" id="PTHR43686">
    <property type="entry name" value="SULFURTRANSFERASE-RELATED"/>
    <property type="match status" value="1"/>
</dbReference>
<dbReference type="Gene3D" id="3.40.640.10">
    <property type="entry name" value="Type I PLP-dependent aspartate aminotransferase-like (Major domain)"/>
    <property type="match status" value="1"/>
</dbReference>
<organism evidence="2 4">
    <name type="scientific">Rotaria sordida</name>
    <dbReference type="NCBI Taxonomy" id="392033"/>
    <lineage>
        <taxon>Eukaryota</taxon>
        <taxon>Metazoa</taxon>
        <taxon>Spiralia</taxon>
        <taxon>Gnathifera</taxon>
        <taxon>Rotifera</taxon>
        <taxon>Eurotatoria</taxon>
        <taxon>Bdelloidea</taxon>
        <taxon>Philodinida</taxon>
        <taxon>Philodinidae</taxon>
        <taxon>Rotaria</taxon>
    </lineage>
</organism>